<name>A0A427B7Y5_ENSVE</name>
<feature type="region of interest" description="Disordered" evidence="1">
    <location>
        <begin position="80"/>
        <end position="146"/>
    </location>
</feature>
<sequence length="146" mass="15064">MENTCHWIQNLLVSFVGLLYCLQAFLYRAGTKSHGALAALSSAFNPSSSSLPQSNYKSNNVNHDGPTQRASALAALSSAFNPTSSTKTSAPKPLGPRQGSQRAAAVAALSSVLTAERKKGDSDTSAARSSRSPSPGPRAAVTGTIS</sequence>
<feature type="compositionally biased region" description="Low complexity" evidence="1">
    <location>
        <begin position="125"/>
        <end position="140"/>
    </location>
</feature>
<evidence type="ECO:0000256" key="2">
    <source>
        <dbReference type="SAM" id="Phobius"/>
    </source>
</evidence>
<evidence type="ECO:0000313" key="3">
    <source>
        <dbReference type="EMBL" id="RRT84620.1"/>
    </source>
</evidence>
<keyword evidence="2" id="KW-0472">Membrane</keyword>
<gene>
    <name evidence="3" type="ORF">B296_00012479</name>
</gene>
<evidence type="ECO:0000313" key="4">
    <source>
        <dbReference type="Proteomes" id="UP000287651"/>
    </source>
</evidence>
<keyword evidence="2" id="KW-0812">Transmembrane</keyword>
<keyword evidence="2" id="KW-1133">Transmembrane helix</keyword>
<feature type="region of interest" description="Disordered" evidence="1">
    <location>
        <begin position="47"/>
        <end position="67"/>
    </location>
</feature>
<dbReference type="AlphaFoldDB" id="A0A427B7Y5"/>
<feature type="transmembrane region" description="Helical" evidence="2">
    <location>
        <begin position="6"/>
        <end position="27"/>
    </location>
</feature>
<feature type="compositionally biased region" description="Low complexity" evidence="1">
    <location>
        <begin position="47"/>
        <end position="59"/>
    </location>
</feature>
<dbReference type="Proteomes" id="UP000287651">
    <property type="component" value="Unassembled WGS sequence"/>
</dbReference>
<feature type="compositionally biased region" description="Low complexity" evidence="1">
    <location>
        <begin position="103"/>
        <end position="113"/>
    </location>
</feature>
<evidence type="ECO:0000256" key="1">
    <source>
        <dbReference type="SAM" id="MobiDB-lite"/>
    </source>
</evidence>
<organism evidence="3 4">
    <name type="scientific">Ensete ventricosum</name>
    <name type="common">Abyssinian banana</name>
    <name type="synonym">Musa ensete</name>
    <dbReference type="NCBI Taxonomy" id="4639"/>
    <lineage>
        <taxon>Eukaryota</taxon>
        <taxon>Viridiplantae</taxon>
        <taxon>Streptophyta</taxon>
        <taxon>Embryophyta</taxon>
        <taxon>Tracheophyta</taxon>
        <taxon>Spermatophyta</taxon>
        <taxon>Magnoliopsida</taxon>
        <taxon>Liliopsida</taxon>
        <taxon>Zingiberales</taxon>
        <taxon>Musaceae</taxon>
        <taxon>Ensete</taxon>
    </lineage>
</organism>
<protein>
    <submittedName>
        <fullName evidence="3">Uncharacterized protein</fullName>
    </submittedName>
</protein>
<comment type="caution">
    <text evidence="3">The sequence shown here is derived from an EMBL/GenBank/DDBJ whole genome shotgun (WGS) entry which is preliminary data.</text>
</comment>
<proteinExistence type="predicted"/>
<dbReference type="EMBL" id="AMZH03000263">
    <property type="protein sequence ID" value="RRT84620.1"/>
    <property type="molecule type" value="Genomic_DNA"/>
</dbReference>
<reference evidence="3 4" key="1">
    <citation type="journal article" date="2014" name="Agronomy (Basel)">
        <title>A Draft Genome Sequence for Ensete ventricosum, the Drought-Tolerant Tree Against Hunger.</title>
        <authorList>
            <person name="Harrison J."/>
            <person name="Moore K.A."/>
            <person name="Paszkiewicz K."/>
            <person name="Jones T."/>
            <person name="Grant M."/>
            <person name="Ambacheew D."/>
            <person name="Muzemil S."/>
            <person name="Studholme D.J."/>
        </authorList>
    </citation>
    <scope>NUCLEOTIDE SEQUENCE [LARGE SCALE GENOMIC DNA]</scope>
</reference>
<accession>A0A427B7Y5</accession>
<feature type="compositionally biased region" description="Polar residues" evidence="1">
    <location>
        <begin position="80"/>
        <end position="89"/>
    </location>
</feature>